<dbReference type="PANTHER" id="PTHR35871">
    <property type="entry name" value="EXPRESSED PROTEIN"/>
    <property type="match status" value="1"/>
</dbReference>
<dbReference type="EMBL" id="CAIX01000032">
    <property type="protein sequence ID" value="CCI42326.1"/>
    <property type="molecule type" value="Genomic_DNA"/>
</dbReference>
<dbReference type="AlphaFoldDB" id="A0A024G7N6"/>
<gene>
    <name evidence="1" type="ORF">BN9_031100</name>
</gene>
<evidence type="ECO:0000313" key="2">
    <source>
        <dbReference type="Proteomes" id="UP000053237"/>
    </source>
</evidence>
<dbReference type="Proteomes" id="UP000053237">
    <property type="component" value="Unassembled WGS sequence"/>
</dbReference>
<comment type="caution">
    <text evidence="1">The sequence shown here is derived from an EMBL/GenBank/DDBJ whole genome shotgun (WGS) entry which is preliminary data.</text>
</comment>
<dbReference type="STRING" id="65357.A0A024G7N6"/>
<proteinExistence type="predicted"/>
<name>A0A024G7N6_9STRA</name>
<keyword evidence="2" id="KW-1185">Reference proteome</keyword>
<organism evidence="1 2">
    <name type="scientific">Albugo candida</name>
    <dbReference type="NCBI Taxonomy" id="65357"/>
    <lineage>
        <taxon>Eukaryota</taxon>
        <taxon>Sar</taxon>
        <taxon>Stramenopiles</taxon>
        <taxon>Oomycota</taxon>
        <taxon>Peronosporomycetes</taxon>
        <taxon>Albuginales</taxon>
        <taxon>Albuginaceae</taxon>
        <taxon>Albugo</taxon>
    </lineage>
</organism>
<sequence length="199" mass="23106">MRWLHSLDISFREIQNPIYIDEHEREDVVAYHQTFLKQMRKYEERLQVVEGLDGSDENVRVSWPVEELRPLILVTHDESPFAFHDGLKRLWLPAGEQPLRKRGQGRSIHVSEFLSDVGGRLELDDEKKLQYPNLPAEACVLVHQGAQHDDWWKAEDLLKQVKERAIPISKAQSPGKQALFAFDYATRHCAVAPEANFRT</sequence>
<dbReference type="PANTHER" id="PTHR35871:SF1">
    <property type="entry name" value="CXC1-LIKE CYSTEINE CLUSTER ASSOCIATED WITH KDZ TRANSPOSASES DOMAIN-CONTAINING PROTEIN"/>
    <property type="match status" value="1"/>
</dbReference>
<accession>A0A024G7N6</accession>
<evidence type="ECO:0000313" key="1">
    <source>
        <dbReference type="EMBL" id="CCI42326.1"/>
    </source>
</evidence>
<protein>
    <submittedName>
        <fullName evidence="1">Uncharacterized protein</fullName>
    </submittedName>
</protein>
<reference evidence="1 2" key="1">
    <citation type="submission" date="2012-05" db="EMBL/GenBank/DDBJ databases">
        <title>Recombination and specialization in a pathogen metapopulation.</title>
        <authorList>
            <person name="Gardiner A."/>
            <person name="Kemen E."/>
            <person name="Schultz-Larsen T."/>
            <person name="MacLean D."/>
            <person name="Van Oosterhout C."/>
            <person name="Jones J.D.G."/>
        </authorList>
    </citation>
    <scope>NUCLEOTIDE SEQUENCE [LARGE SCALE GENOMIC DNA]</scope>
    <source>
        <strain evidence="1 2">Ac Nc2</strain>
    </source>
</reference>
<dbReference type="InParanoid" id="A0A024G7N6"/>
<dbReference type="OrthoDB" id="61851at2759"/>